<dbReference type="Proteomes" id="UP001500013">
    <property type="component" value="Unassembled WGS sequence"/>
</dbReference>
<comment type="caution">
    <text evidence="1">The sequence shown here is derived from an EMBL/GenBank/DDBJ whole genome shotgun (WGS) entry which is preliminary data.</text>
</comment>
<gene>
    <name evidence="1" type="ORF">GCM10009817_01390</name>
</gene>
<evidence type="ECO:0000313" key="2">
    <source>
        <dbReference type="Proteomes" id="UP001500013"/>
    </source>
</evidence>
<keyword evidence="2" id="KW-1185">Reference proteome</keyword>
<accession>A0ABN2R8H6</accession>
<proteinExistence type="predicted"/>
<reference evidence="1 2" key="1">
    <citation type="journal article" date="2019" name="Int. J. Syst. Evol. Microbiol.">
        <title>The Global Catalogue of Microorganisms (GCM) 10K type strain sequencing project: providing services to taxonomists for standard genome sequencing and annotation.</title>
        <authorList>
            <consortium name="The Broad Institute Genomics Platform"/>
            <consortium name="The Broad Institute Genome Sequencing Center for Infectious Disease"/>
            <person name="Wu L."/>
            <person name="Ma J."/>
        </authorList>
    </citation>
    <scope>NUCLEOTIDE SEQUENCE [LARGE SCALE GENOMIC DNA]</scope>
    <source>
        <strain evidence="1 2">JCM 15628</strain>
    </source>
</reference>
<protein>
    <submittedName>
        <fullName evidence="1">Uncharacterized protein</fullName>
    </submittedName>
</protein>
<name>A0ABN2R8H6_9MICO</name>
<dbReference type="EMBL" id="BAAAPU010000001">
    <property type="protein sequence ID" value="GAA1965328.1"/>
    <property type="molecule type" value="Genomic_DNA"/>
</dbReference>
<organism evidence="1 2">
    <name type="scientific">Terrabacter lapilli</name>
    <dbReference type="NCBI Taxonomy" id="436231"/>
    <lineage>
        <taxon>Bacteria</taxon>
        <taxon>Bacillati</taxon>
        <taxon>Actinomycetota</taxon>
        <taxon>Actinomycetes</taxon>
        <taxon>Micrococcales</taxon>
        <taxon>Intrasporangiaceae</taxon>
        <taxon>Terrabacter</taxon>
    </lineage>
</organism>
<sequence length="51" mass="5907">MRAADPTLTALVITDKERILKDLFKNCHRDGMLSDEDVSGMMCAIRHFRRQ</sequence>
<evidence type="ECO:0000313" key="1">
    <source>
        <dbReference type="EMBL" id="GAA1965328.1"/>
    </source>
</evidence>